<dbReference type="PANTHER" id="PTHR10540">
    <property type="entry name" value="EUKARYOTIC TRANSLATION INITIATION FACTOR 3 SUBUNIT F-RELATED"/>
    <property type="match status" value="1"/>
</dbReference>
<dbReference type="InterPro" id="IPR037518">
    <property type="entry name" value="MPN"/>
</dbReference>
<evidence type="ECO:0000256" key="3">
    <source>
        <dbReference type="SAM" id="MobiDB-lite"/>
    </source>
</evidence>
<dbReference type="PROSITE" id="PS50249">
    <property type="entry name" value="MPN"/>
    <property type="match status" value="1"/>
</dbReference>
<protein>
    <recommendedName>
        <fullName evidence="2">COP9 signalosome complex subunit 6</fullName>
    </recommendedName>
</protein>
<dbReference type="Pfam" id="PF13012">
    <property type="entry name" value="MitMem_reg"/>
    <property type="match status" value="1"/>
</dbReference>
<dbReference type="STRING" id="2512241.A0A553IEY6"/>
<evidence type="ECO:0000259" key="4">
    <source>
        <dbReference type="PROSITE" id="PS50249"/>
    </source>
</evidence>
<dbReference type="InterPro" id="IPR024969">
    <property type="entry name" value="EIF3F/CSN6-like_C"/>
</dbReference>
<dbReference type="GO" id="GO:0005737">
    <property type="term" value="C:cytoplasm"/>
    <property type="evidence" value="ECO:0007669"/>
    <property type="project" value="UniProtKB-SubCell"/>
</dbReference>
<comment type="subcellular location">
    <subcellularLocation>
        <location evidence="2">Cytoplasm</location>
    </subcellularLocation>
    <subcellularLocation>
        <location evidence="2">Nucleus</location>
    </subcellularLocation>
</comment>
<reference evidence="6" key="1">
    <citation type="submission" date="2019-06" db="EMBL/GenBank/DDBJ databases">
        <title>Draft genome sequence of the griseofulvin-producing fungus Xylaria cubensis strain G536.</title>
        <authorList>
            <person name="Mead M.E."/>
            <person name="Raja H.A."/>
            <person name="Steenwyk J.L."/>
            <person name="Knowles S.L."/>
            <person name="Oberlies N.H."/>
            <person name="Rokas A."/>
        </authorList>
    </citation>
    <scope>NUCLEOTIDE SEQUENCE [LARGE SCALE GENOMIC DNA]</scope>
    <source>
        <strain evidence="6">G536</strain>
    </source>
</reference>
<dbReference type="InterPro" id="IPR033859">
    <property type="entry name" value="MPN_CSN6"/>
</dbReference>
<dbReference type="Pfam" id="PF01398">
    <property type="entry name" value="JAB"/>
    <property type="match status" value="1"/>
</dbReference>
<dbReference type="AlphaFoldDB" id="A0A553IEY6"/>
<dbReference type="GO" id="GO:0000338">
    <property type="term" value="P:protein deneddylation"/>
    <property type="evidence" value="ECO:0007669"/>
    <property type="project" value="InterPro"/>
</dbReference>
<dbReference type="InterPro" id="IPR000555">
    <property type="entry name" value="JAMM/MPN+_dom"/>
</dbReference>
<gene>
    <name evidence="5" type="ORF">FHL15_000115</name>
</gene>
<dbReference type="Gene3D" id="3.40.140.10">
    <property type="entry name" value="Cytidine Deaminase, domain 2"/>
    <property type="match status" value="1"/>
</dbReference>
<dbReference type="OrthoDB" id="1378at2759"/>
<dbReference type="Proteomes" id="UP000319160">
    <property type="component" value="Unassembled WGS sequence"/>
</dbReference>
<evidence type="ECO:0000256" key="1">
    <source>
        <dbReference type="ARBA" id="ARBA00010893"/>
    </source>
</evidence>
<organism evidence="5 6">
    <name type="scientific">Xylaria flabelliformis</name>
    <dbReference type="NCBI Taxonomy" id="2512241"/>
    <lineage>
        <taxon>Eukaryota</taxon>
        <taxon>Fungi</taxon>
        <taxon>Dikarya</taxon>
        <taxon>Ascomycota</taxon>
        <taxon>Pezizomycotina</taxon>
        <taxon>Sordariomycetes</taxon>
        <taxon>Xylariomycetidae</taxon>
        <taxon>Xylariales</taxon>
        <taxon>Xylariaceae</taxon>
        <taxon>Xylaria</taxon>
    </lineage>
</organism>
<dbReference type="CDD" id="cd08063">
    <property type="entry name" value="MPN_CSN6"/>
    <property type="match status" value="1"/>
</dbReference>
<keyword evidence="2" id="KW-0539">Nucleus</keyword>
<dbReference type="GO" id="GO:0008237">
    <property type="term" value="F:metallopeptidase activity"/>
    <property type="evidence" value="ECO:0007669"/>
    <property type="project" value="InterPro"/>
</dbReference>
<feature type="domain" description="MPN" evidence="4">
    <location>
        <begin position="22"/>
        <end position="164"/>
    </location>
</feature>
<feature type="compositionally biased region" description="Basic and acidic residues" evidence="3">
    <location>
        <begin position="232"/>
        <end position="242"/>
    </location>
</feature>
<dbReference type="GO" id="GO:0008180">
    <property type="term" value="C:COP9 signalosome"/>
    <property type="evidence" value="ECO:0007669"/>
    <property type="project" value="UniProtKB-UniRule"/>
</dbReference>
<comment type="function">
    <text evidence="2">Component of the COP9 signalosome complex (CSN), a complex involved in various cellular and developmental processes.</text>
</comment>
<dbReference type="EMBL" id="VFLP01000001">
    <property type="protein sequence ID" value="TRX98773.1"/>
    <property type="molecule type" value="Genomic_DNA"/>
</dbReference>
<dbReference type="PANTHER" id="PTHR10540:SF8">
    <property type="entry name" value="COP9 SIGNALOSOME COMPLEX SUBUNIT 6"/>
    <property type="match status" value="1"/>
</dbReference>
<feature type="region of interest" description="Disordered" evidence="3">
    <location>
        <begin position="384"/>
        <end position="404"/>
    </location>
</feature>
<keyword evidence="2" id="KW-0963">Cytoplasm</keyword>
<evidence type="ECO:0000256" key="2">
    <source>
        <dbReference type="RuleBase" id="RU367006"/>
    </source>
</evidence>
<feature type="region of interest" description="Disordered" evidence="3">
    <location>
        <begin position="226"/>
        <end position="257"/>
    </location>
</feature>
<proteinExistence type="inferred from homology"/>
<evidence type="ECO:0000313" key="5">
    <source>
        <dbReference type="EMBL" id="TRX98773.1"/>
    </source>
</evidence>
<name>A0A553IEY6_9PEZI</name>
<comment type="similarity">
    <text evidence="1 2">Belongs to the peptidase M67A family. CSN6 subfamily.</text>
</comment>
<accession>A0A553IEY6</accession>
<comment type="caution">
    <text evidence="5">The sequence shown here is derived from an EMBL/GenBank/DDBJ whole genome shotgun (WGS) entry which is preliminary data.</text>
</comment>
<sequence>METGTGNPLLSTQKSSDSGLQAVLHPLVLLTISDYITRHTLREQHGPIVGALIGQQNGREVTIEHAFECATRAKDGEVVLDDDWFEQRLGQMKTIHSAPQLDLVGWYTLLPRSGPTPSILSIHNWILSKHNESSLLLGFHPEESIKHDAGSRLPLTIYESNYEADELKHEQGEDNEMRDGEPPLKLRFRELPYSVETGEAEMISMDFVARGAGNAAAVEPREQKIVMPGNTDDPKGKRKMELTEPTAAKSNTTESEDNILSREDEEMIAALTAKANSVKMLQSRINLLATYLERLPSSYLTGDDNSMVTGDGEPTTPSHTILRSIQALVNRLSLVVPSATEAYEQEMLSEANDVHLMELLNDVLQSTTEIRGIGKKYNIVETSRNQNKKHSDDPKLLGSRFAEI</sequence>
<keyword evidence="6" id="KW-1185">Reference proteome</keyword>
<keyword evidence="2" id="KW-0736">Signalosome</keyword>
<evidence type="ECO:0000313" key="6">
    <source>
        <dbReference type="Proteomes" id="UP000319160"/>
    </source>
</evidence>